<reference evidence="1" key="1">
    <citation type="journal article" date="2022" name="bioRxiv">
        <title>Sequencing and chromosome-scale assembly of the giantPleurodeles waltlgenome.</title>
        <authorList>
            <person name="Brown T."/>
            <person name="Elewa A."/>
            <person name="Iarovenko S."/>
            <person name="Subramanian E."/>
            <person name="Araus A.J."/>
            <person name="Petzold A."/>
            <person name="Susuki M."/>
            <person name="Suzuki K.-i.T."/>
            <person name="Hayashi T."/>
            <person name="Toyoda A."/>
            <person name="Oliveira C."/>
            <person name="Osipova E."/>
            <person name="Leigh N.D."/>
            <person name="Simon A."/>
            <person name="Yun M.H."/>
        </authorList>
    </citation>
    <scope>NUCLEOTIDE SEQUENCE</scope>
    <source>
        <strain evidence="1">20211129_DDA</strain>
        <tissue evidence="1">Liver</tissue>
    </source>
</reference>
<organism evidence="1 2">
    <name type="scientific">Pleurodeles waltl</name>
    <name type="common">Iberian ribbed newt</name>
    <dbReference type="NCBI Taxonomy" id="8319"/>
    <lineage>
        <taxon>Eukaryota</taxon>
        <taxon>Metazoa</taxon>
        <taxon>Chordata</taxon>
        <taxon>Craniata</taxon>
        <taxon>Vertebrata</taxon>
        <taxon>Euteleostomi</taxon>
        <taxon>Amphibia</taxon>
        <taxon>Batrachia</taxon>
        <taxon>Caudata</taxon>
        <taxon>Salamandroidea</taxon>
        <taxon>Salamandridae</taxon>
        <taxon>Pleurodelinae</taxon>
        <taxon>Pleurodeles</taxon>
    </lineage>
</organism>
<proteinExistence type="predicted"/>
<dbReference type="EMBL" id="JANPWB010000006">
    <property type="protein sequence ID" value="KAJ1181608.1"/>
    <property type="molecule type" value="Genomic_DNA"/>
</dbReference>
<sequence>MLVGGIWEQEACGSKALQCMLQGRLTRPLAQQHASRQGNTVSTLAHMHSLPAGSAITALCVHEAGRAGPGAEKQTVLLYSSLQTTYEWSSLAAHRSLQSGAHIHTPPPRGIVLCEMPGTGSAYCQQENMLAPTPQDYELNTRTHRPGYITAAGSAGWLLASGDSSPAS</sequence>
<evidence type="ECO:0000313" key="1">
    <source>
        <dbReference type="EMBL" id="KAJ1181608.1"/>
    </source>
</evidence>
<comment type="caution">
    <text evidence="1">The sequence shown here is derived from an EMBL/GenBank/DDBJ whole genome shotgun (WGS) entry which is preliminary data.</text>
</comment>
<dbReference type="AlphaFoldDB" id="A0AAV7TY92"/>
<protein>
    <submittedName>
        <fullName evidence="1">Uncharacterized protein</fullName>
    </submittedName>
</protein>
<name>A0AAV7TY92_PLEWA</name>
<gene>
    <name evidence="1" type="ORF">NDU88_006813</name>
</gene>
<evidence type="ECO:0000313" key="2">
    <source>
        <dbReference type="Proteomes" id="UP001066276"/>
    </source>
</evidence>
<keyword evidence="2" id="KW-1185">Reference proteome</keyword>
<dbReference type="Proteomes" id="UP001066276">
    <property type="component" value="Chromosome 3_2"/>
</dbReference>
<accession>A0AAV7TY92</accession>